<name>A0ABC8LNF4_ERUVS</name>
<sequence>MEASQLLHLRPRPLLVCCLDRHETAFIHRCNCITSTIDGKTQIEFFFSELLSLQKKKWRWFWREPRCKVDAFNKISARVVSLESQKLDVFVLQGLVANSMSSCFRLSKTRCLCPHSLRLCEPWRSQTSS</sequence>
<reference evidence="1 2" key="1">
    <citation type="submission" date="2022-03" db="EMBL/GenBank/DDBJ databases">
        <authorList>
            <person name="Macdonald S."/>
            <person name="Ahmed S."/>
            <person name="Newling K."/>
        </authorList>
    </citation>
    <scope>NUCLEOTIDE SEQUENCE [LARGE SCALE GENOMIC DNA]</scope>
</reference>
<gene>
    <name evidence="1" type="ORF">ERUC_LOCUS37781</name>
</gene>
<dbReference type="Proteomes" id="UP001642260">
    <property type="component" value="Unassembled WGS sequence"/>
</dbReference>
<organism evidence="1 2">
    <name type="scientific">Eruca vesicaria subsp. sativa</name>
    <name type="common">Garden rocket</name>
    <name type="synonym">Eruca sativa</name>
    <dbReference type="NCBI Taxonomy" id="29727"/>
    <lineage>
        <taxon>Eukaryota</taxon>
        <taxon>Viridiplantae</taxon>
        <taxon>Streptophyta</taxon>
        <taxon>Embryophyta</taxon>
        <taxon>Tracheophyta</taxon>
        <taxon>Spermatophyta</taxon>
        <taxon>Magnoliopsida</taxon>
        <taxon>eudicotyledons</taxon>
        <taxon>Gunneridae</taxon>
        <taxon>Pentapetalae</taxon>
        <taxon>rosids</taxon>
        <taxon>malvids</taxon>
        <taxon>Brassicales</taxon>
        <taxon>Brassicaceae</taxon>
        <taxon>Brassiceae</taxon>
        <taxon>Eruca</taxon>
    </lineage>
</organism>
<dbReference type="AlphaFoldDB" id="A0ABC8LNF4"/>
<accession>A0ABC8LNF4</accession>
<evidence type="ECO:0000313" key="1">
    <source>
        <dbReference type="EMBL" id="CAH8385298.1"/>
    </source>
</evidence>
<dbReference type="EMBL" id="CAKOAT010661820">
    <property type="protein sequence ID" value="CAH8385298.1"/>
    <property type="molecule type" value="Genomic_DNA"/>
</dbReference>
<keyword evidence="2" id="KW-1185">Reference proteome</keyword>
<protein>
    <submittedName>
        <fullName evidence="1">Uncharacterized protein</fullName>
    </submittedName>
</protein>
<proteinExistence type="predicted"/>
<evidence type="ECO:0000313" key="2">
    <source>
        <dbReference type="Proteomes" id="UP001642260"/>
    </source>
</evidence>
<comment type="caution">
    <text evidence="1">The sequence shown here is derived from an EMBL/GenBank/DDBJ whole genome shotgun (WGS) entry which is preliminary data.</text>
</comment>